<evidence type="ECO:0000256" key="2">
    <source>
        <dbReference type="ARBA" id="ARBA00022771"/>
    </source>
</evidence>
<dbReference type="GO" id="GO:0005739">
    <property type="term" value="C:mitochondrion"/>
    <property type="evidence" value="ECO:0007669"/>
    <property type="project" value="TreeGrafter"/>
</dbReference>
<protein>
    <submittedName>
        <fullName evidence="6">Zf-DNL-domain-containing protein</fullName>
    </submittedName>
</protein>
<dbReference type="PANTHER" id="PTHR20922:SF13">
    <property type="entry name" value="DNL-TYPE ZINC FINGER PROTEIN"/>
    <property type="match status" value="1"/>
</dbReference>
<comment type="caution">
    <text evidence="6">The sequence shown here is derived from an EMBL/GenBank/DDBJ whole genome shotgun (WGS) entry which is preliminary data.</text>
</comment>
<dbReference type="InterPro" id="IPR024158">
    <property type="entry name" value="Mt_import_TIM15"/>
</dbReference>
<dbReference type="GO" id="GO:0051087">
    <property type="term" value="F:protein-folding chaperone binding"/>
    <property type="evidence" value="ECO:0007669"/>
    <property type="project" value="TreeGrafter"/>
</dbReference>
<dbReference type="GO" id="GO:0030150">
    <property type="term" value="P:protein import into mitochondrial matrix"/>
    <property type="evidence" value="ECO:0007669"/>
    <property type="project" value="TreeGrafter"/>
</dbReference>
<evidence type="ECO:0000256" key="1">
    <source>
        <dbReference type="ARBA" id="ARBA00022723"/>
    </source>
</evidence>
<sequence>KFLIGFTCKKCNKRSYKLISKKSYYEGVVIIRCDQCKNLHLIADHLGWYDSMNKFGTIEDYFKRQ</sequence>
<dbReference type="GO" id="GO:0008270">
    <property type="term" value="F:zinc ion binding"/>
    <property type="evidence" value="ECO:0007669"/>
    <property type="project" value="UniProtKB-KW"/>
</dbReference>
<feature type="domain" description="DNL-type" evidence="5">
    <location>
        <begin position="1"/>
        <end position="65"/>
    </location>
</feature>
<dbReference type="GO" id="GO:0050821">
    <property type="term" value="P:protein stabilization"/>
    <property type="evidence" value="ECO:0007669"/>
    <property type="project" value="TreeGrafter"/>
</dbReference>
<accession>A0A1Y1XQB3</accession>
<evidence type="ECO:0000313" key="6">
    <source>
        <dbReference type="EMBL" id="ORX87921.1"/>
    </source>
</evidence>
<dbReference type="PANTHER" id="PTHR20922">
    <property type="entry name" value="DNL-TYPE ZINC FINGER PROTEIN"/>
    <property type="match status" value="1"/>
</dbReference>
<dbReference type="OrthoDB" id="512667at2759"/>
<dbReference type="GO" id="GO:0006457">
    <property type="term" value="P:protein folding"/>
    <property type="evidence" value="ECO:0007669"/>
    <property type="project" value="TreeGrafter"/>
</dbReference>
<evidence type="ECO:0000256" key="4">
    <source>
        <dbReference type="PROSITE-ProRule" id="PRU00834"/>
    </source>
</evidence>
<reference evidence="6 7" key="1">
    <citation type="submission" date="2016-08" db="EMBL/GenBank/DDBJ databases">
        <title>A Parts List for Fungal Cellulosomes Revealed by Comparative Genomics.</title>
        <authorList>
            <consortium name="DOE Joint Genome Institute"/>
            <person name="Haitjema C.H."/>
            <person name="Gilmore S.P."/>
            <person name="Henske J.K."/>
            <person name="Solomon K.V."/>
            <person name="De Groot R."/>
            <person name="Kuo A."/>
            <person name="Mondo S.J."/>
            <person name="Salamov A.A."/>
            <person name="Labutti K."/>
            <person name="Zhao Z."/>
            <person name="Chiniquy J."/>
            <person name="Barry K."/>
            <person name="Brewer H.M."/>
            <person name="Purvine S.O."/>
            <person name="Wright A.T."/>
            <person name="Boxma B."/>
            <person name="Van Alen T."/>
            <person name="Hackstein J.H."/>
            <person name="Baker S.E."/>
            <person name="Grigoriev I.V."/>
            <person name="O'Malley M.A."/>
        </authorList>
    </citation>
    <scope>NUCLEOTIDE SEQUENCE [LARGE SCALE GENOMIC DNA]</scope>
    <source>
        <strain evidence="6 7">S4</strain>
    </source>
</reference>
<dbReference type="PROSITE" id="PS51501">
    <property type="entry name" value="ZF_DNL"/>
    <property type="match status" value="1"/>
</dbReference>
<keyword evidence="1" id="KW-0479">Metal-binding</keyword>
<evidence type="ECO:0000259" key="5">
    <source>
        <dbReference type="PROSITE" id="PS51501"/>
    </source>
</evidence>
<reference evidence="6 7" key="2">
    <citation type="submission" date="2016-08" db="EMBL/GenBank/DDBJ databases">
        <title>Pervasive Adenine N6-methylation of Active Genes in Fungi.</title>
        <authorList>
            <consortium name="DOE Joint Genome Institute"/>
            <person name="Mondo S.J."/>
            <person name="Dannebaum R.O."/>
            <person name="Kuo R.C."/>
            <person name="Labutti K."/>
            <person name="Haridas S."/>
            <person name="Kuo A."/>
            <person name="Salamov A."/>
            <person name="Ahrendt S.R."/>
            <person name="Lipzen A."/>
            <person name="Sullivan W."/>
            <person name="Andreopoulos W.B."/>
            <person name="Clum A."/>
            <person name="Lindquist E."/>
            <person name="Daum C."/>
            <person name="Ramamoorthy G.K."/>
            <person name="Gryganskyi A."/>
            <person name="Culley D."/>
            <person name="Magnuson J.K."/>
            <person name="James T.Y."/>
            <person name="O'Malley M.A."/>
            <person name="Stajich J.E."/>
            <person name="Spatafora J.W."/>
            <person name="Visel A."/>
            <person name="Grigoriev I.V."/>
        </authorList>
    </citation>
    <scope>NUCLEOTIDE SEQUENCE [LARGE SCALE GENOMIC DNA]</scope>
    <source>
        <strain evidence="6 7">S4</strain>
    </source>
</reference>
<name>A0A1Y1XQB3_9FUNG</name>
<evidence type="ECO:0000256" key="3">
    <source>
        <dbReference type="ARBA" id="ARBA00022833"/>
    </source>
</evidence>
<organism evidence="6 7">
    <name type="scientific">Anaeromyces robustus</name>
    <dbReference type="NCBI Taxonomy" id="1754192"/>
    <lineage>
        <taxon>Eukaryota</taxon>
        <taxon>Fungi</taxon>
        <taxon>Fungi incertae sedis</taxon>
        <taxon>Chytridiomycota</taxon>
        <taxon>Chytridiomycota incertae sedis</taxon>
        <taxon>Neocallimastigomycetes</taxon>
        <taxon>Neocallimastigales</taxon>
        <taxon>Neocallimastigaceae</taxon>
        <taxon>Anaeromyces</taxon>
    </lineage>
</organism>
<feature type="non-terminal residue" evidence="6">
    <location>
        <position position="1"/>
    </location>
</feature>
<dbReference type="InterPro" id="IPR007853">
    <property type="entry name" value="Znf_DNL-typ"/>
</dbReference>
<dbReference type="Pfam" id="PF05180">
    <property type="entry name" value="zf-DNL"/>
    <property type="match status" value="1"/>
</dbReference>
<evidence type="ECO:0000313" key="7">
    <source>
        <dbReference type="Proteomes" id="UP000193944"/>
    </source>
</evidence>
<keyword evidence="3" id="KW-0862">Zinc</keyword>
<keyword evidence="7" id="KW-1185">Reference proteome</keyword>
<dbReference type="AlphaFoldDB" id="A0A1Y1XQB3"/>
<keyword evidence="2 4" id="KW-0863">Zinc-finger</keyword>
<dbReference type="EMBL" id="MCFG01000004">
    <property type="protein sequence ID" value="ORX87921.1"/>
    <property type="molecule type" value="Genomic_DNA"/>
</dbReference>
<proteinExistence type="predicted"/>
<gene>
    <name evidence="6" type="ORF">BCR32DRAFT_195617</name>
</gene>
<dbReference type="STRING" id="1754192.A0A1Y1XQB3"/>
<feature type="non-terminal residue" evidence="6">
    <location>
        <position position="65"/>
    </location>
</feature>
<dbReference type="Proteomes" id="UP000193944">
    <property type="component" value="Unassembled WGS sequence"/>
</dbReference>